<dbReference type="AlphaFoldDB" id="A0ABD2VY14"/>
<name>A0ABD2VY14_9HYME</name>
<protein>
    <submittedName>
        <fullName evidence="1">Uncharacterized protein</fullName>
    </submittedName>
</protein>
<evidence type="ECO:0000313" key="2">
    <source>
        <dbReference type="Proteomes" id="UP001627154"/>
    </source>
</evidence>
<dbReference type="Proteomes" id="UP001627154">
    <property type="component" value="Unassembled WGS sequence"/>
</dbReference>
<gene>
    <name evidence="1" type="ORF">TKK_018678</name>
</gene>
<comment type="caution">
    <text evidence="1">The sequence shown here is derived from an EMBL/GenBank/DDBJ whole genome shotgun (WGS) entry which is preliminary data.</text>
</comment>
<dbReference type="EMBL" id="JBJJXI010000153">
    <property type="protein sequence ID" value="KAL3385610.1"/>
    <property type="molecule type" value="Genomic_DNA"/>
</dbReference>
<organism evidence="1 2">
    <name type="scientific">Trichogramma kaykai</name>
    <dbReference type="NCBI Taxonomy" id="54128"/>
    <lineage>
        <taxon>Eukaryota</taxon>
        <taxon>Metazoa</taxon>
        <taxon>Ecdysozoa</taxon>
        <taxon>Arthropoda</taxon>
        <taxon>Hexapoda</taxon>
        <taxon>Insecta</taxon>
        <taxon>Pterygota</taxon>
        <taxon>Neoptera</taxon>
        <taxon>Endopterygota</taxon>
        <taxon>Hymenoptera</taxon>
        <taxon>Apocrita</taxon>
        <taxon>Proctotrupomorpha</taxon>
        <taxon>Chalcidoidea</taxon>
        <taxon>Trichogrammatidae</taxon>
        <taxon>Trichogramma</taxon>
    </lineage>
</organism>
<reference evidence="1 2" key="1">
    <citation type="journal article" date="2024" name="bioRxiv">
        <title>A reference genome for Trichogramma kaykai: A tiny desert-dwelling parasitoid wasp with competing sex-ratio distorters.</title>
        <authorList>
            <person name="Culotta J."/>
            <person name="Lindsey A.R."/>
        </authorList>
    </citation>
    <scope>NUCLEOTIDE SEQUENCE [LARGE SCALE GENOMIC DNA]</scope>
    <source>
        <strain evidence="1 2">KSX58</strain>
    </source>
</reference>
<evidence type="ECO:0000313" key="1">
    <source>
        <dbReference type="EMBL" id="KAL3385610.1"/>
    </source>
</evidence>
<sequence>MSVANSSKPDSVKSAVVDSHKNKLRLITESKNDTIGIKVYELFDNVKVSDVADKFELILQRVTELQQYDLVEPIKLVSEKLRRLDATTDELVDSYKKYKMLDDADSDSSDCNCLTAISCSSSETCVCGQSCHCDSDSCSSIDNCDSDGSFYSLGKKNKKCTEPDTKCPLASIAHALQQKKLHKPFSSINEGIIRKLSKTFQLDHNLIPWGKGLVEPINEDKVFSKDLGTNCDLSGSSTVRRIDFWPIDILNTLMINFHYRAHF</sequence>
<accession>A0ABD2VY14</accession>
<proteinExistence type="predicted"/>
<keyword evidence="2" id="KW-1185">Reference proteome</keyword>